<proteinExistence type="predicted"/>
<name>A0A3Q2EDU0_CYPVA</name>
<evidence type="ECO:0000313" key="1">
    <source>
        <dbReference type="Ensembl" id="ENSCVAP00000030688.1"/>
    </source>
</evidence>
<dbReference type="Proteomes" id="UP000265020">
    <property type="component" value="Unassembled WGS sequence"/>
</dbReference>
<reference evidence="1" key="2">
    <citation type="submission" date="2025-09" db="UniProtKB">
        <authorList>
            <consortium name="Ensembl"/>
        </authorList>
    </citation>
    <scope>IDENTIFICATION</scope>
</reference>
<keyword evidence="2" id="KW-1185">Reference proteome</keyword>
<sequence>VKTFFTMFLHIYLQSIAAFLMFSDCFYLLVKVSFFTPPFFLCPQSEHFGHTRCVLCSEFEVYVCIFIAVLTALTHINNATQWCSPLCLLVFLKQEDEF</sequence>
<dbReference type="AlphaFoldDB" id="A0A3Q2EDU0"/>
<protein>
    <submittedName>
        <fullName evidence="1">Uncharacterized protein</fullName>
    </submittedName>
</protein>
<evidence type="ECO:0000313" key="2">
    <source>
        <dbReference type="Proteomes" id="UP000265020"/>
    </source>
</evidence>
<dbReference type="Ensembl" id="ENSCVAT00000031922.1">
    <property type="protein sequence ID" value="ENSCVAP00000030688.1"/>
    <property type="gene ID" value="ENSCVAG00000019418.1"/>
</dbReference>
<accession>A0A3Q2EDU0</accession>
<reference evidence="1" key="1">
    <citation type="submission" date="2025-08" db="UniProtKB">
        <authorList>
            <consortium name="Ensembl"/>
        </authorList>
    </citation>
    <scope>IDENTIFICATION</scope>
</reference>
<organism evidence="1 2">
    <name type="scientific">Cyprinodon variegatus</name>
    <name type="common">Sheepshead minnow</name>
    <dbReference type="NCBI Taxonomy" id="28743"/>
    <lineage>
        <taxon>Eukaryota</taxon>
        <taxon>Metazoa</taxon>
        <taxon>Chordata</taxon>
        <taxon>Craniata</taxon>
        <taxon>Vertebrata</taxon>
        <taxon>Euteleostomi</taxon>
        <taxon>Actinopterygii</taxon>
        <taxon>Neopterygii</taxon>
        <taxon>Teleostei</taxon>
        <taxon>Neoteleostei</taxon>
        <taxon>Acanthomorphata</taxon>
        <taxon>Ovalentaria</taxon>
        <taxon>Atherinomorphae</taxon>
        <taxon>Cyprinodontiformes</taxon>
        <taxon>Cyprinodontidae</taxon>
        <taxon>Cyprinodon</taxon>
    </lineage>
</organism>